<name>A0ABM1NI73_NICVS</name>
<dbReference type="InterPro" id="IPR027417">
    <property type="entry name" value="P-loop_NTPase"/>
</dbReference>
<reference evidence="2" key="1">
    <citation type="submission" date="2025-08" db="UniProtKB">
        <authorList>
            <consortium name="RefSeq"/>
        </authorList>
    </citation>
    <scope>IDENTIFICATION</scope>
    <source>
        <tissue evidence="2">Whole Larva</tissue>
    </source>
</reference>
<organism evidence="1 2">
    <name type="scientific">Nicrophorus vespilloides</name>
    <name type="common">Boreal carrion beetle</name>
    <dbReference type="NCBI Taxonomy" id="110193"/>
    <lineage>
        <taxon>Eukaryota</taxon>
        <taxon>Metazoa</taxon>
        <taxon>Ecdysozoa</taxon>
        <taxon>Arthropoda</taxon>
        <taxon>Hexapoda</taxon>
        <taxon>Insecta</taxon>
        <taxon>Pterygota</taxon>
        <taxon>Neoptera</taxon>
        <taxon>Endopterygota</taxon>
        <taxon>Coleoptera</taxon>
        <taxon>Polyphaga</taxon>
        <taxon>Staphyliniformia</taxon>
        <taxon>Silphidae</taxon>
        <taxon>Nicrophorinae</taxon>
        <taxon>Nicrophorus</taxon>
    </lineage>
</organism>
<proteinExistence type="predicted"/>
<dbReference type="Gene3D" id="3.40.50.300">
    <property type="entry name" value="P-loop containing nucleotide triphosphate hydrolases"/>
    <property type="match status" value="1"/>
</dbReference>
<gene>
    <name evidence="2" type="primary">LOC108569441</name>
</gene>
<protein>
    <submittedName>
        <fullName evidence="2">Uncharacterized protein LOC108569441</fullName>
    </submittedName>
</protein>
<evidence type="ECO:0000313" key="1">
    <source>
        <dbReference type="Proteomes" id="UP000695000"/>
    </source>
</evidence>
<accession>A0ABM1NI73</accession>
<dbReference type="SUPFAM" id="SSF52540">
    <property type="entry name" value="P-loop containing nucleoside triphosphate hydrolases"/>
    <property type="match status" value="1"/>
</dbReference>
<dbReference type="Proteomes" id="UP000695000">
    <property type="component" value="Unplaced"/>
</dbReference>
<evidence type="ECO:0000313" key="2">
    <source>
        <dbReference type="RefSeq" id="XP_017786523.1"/>
    </source>
</evidence>
<keyword evidence="1" id="KW-1185">Reference proteome</keyword>
<dbReference type="RefSeq" id="XP_017786523.1">
    <property type="nucleotide sequence ID" value="XM_017931034.1"/>
</dbReference>
<sequence>MDGICDRVYLPSLQDGADLKEYLNGYIQREFPDGRNAVYSVPKRFRRFGEEQASLAEEITFKRLHGLNELDDLWLLFVHNVSYGGRSSKTIGKLKIREHDFVLFIRSSGKFHVALIEVKSTHDSNTQIPDLSIISYAKVIKNNKRSAMHQLQGHCEILESLMTESVQSIQQYIFWPFLGALTTDPKHTVIERWKEDRNLHVFENVLTKQHLFNEWFLSNVLNGASLQEDNFLKLMNRYLVLSCGFFVNEIRDGLLALLTQEQLQLLDSELCQKTGKPLVVHGAAGTGKTWLILRKLQMLHQTGKLNKQNRALYICYWPGIKCEVEQKLKTFGLGEFVDTARFYISQTGFLLRNNKPYKHIFIDEAEVTCLVFEKIIMESMYTVIYERYHDGNCDCRYKNIGDEDILKKHDSKDWGELWFLVDINQASLFLPKHSPNILKTPHIVLSKVMRTTGNIFDVFKQFYTLPMPSLHSSILSQVSIPDIRLGHHVLGPPIYWIDSAESAEPLIKVIIDMCSSKGFKPNDVCVLPFLTNDKYTPEKINDGIDKYFVQNGYRPKCVYDVETFVCDREANQILVCWGLRVKGLEFKVVIIAMDDDDFDVKDSEDRKKFYIMASRCTCLLVLISPQLYVEQLGLQHSVCDYPFGIDF</sequence>
<dbReference type="GeneID" id="108569441"/>